<evidence type="ECO:0000259" key="3">
    <source>
        <dbReference type="Pfam" id="PF13243"/>
    </source>
</evidence>
<dbReference type="InterPro" id="IPR008930">
    <property type="entry name" value="Terpenoid_cyclase/PrenylTrfase"/>
</dbReference>
<feature type="compositionally biased region" description="Low complexity" evidence="1">
    <location>
        <begin position="439"/>
        <end position="450"/>
    </location>
</feature>
<dbReference type="InterPro" id="IPR027954">
    <property type="entry name" value="Transcobalamin-like_C"/>
</dbReference>
<dbReference type="CDD" id="cd00688">
    <property type="entry name" value="ISOPREN_C2_like"/>
    <property type="match status" value="1"/>
</dbReference>
<name>A0A1F6E689_9BACT</name>
<accession>A0A1F6E689</accession>
<dbReference type="InterPro" id="IPR051588">
    <property type="entry name" value="Cobalamin_Transport"/>
</dbReference>
<dbReference type="Gene3D" id="1.50.10.20">
    <property type="match status" value="2"/>
</dbReference>
<dbReference type="InterPro" id="IPR032696">
    <property type="entry name" value="SQ_cyclase_C"/>
</dbReference>
<evidence type="ECO:0008006" key="7">
    <source>
        <dbReference type="Google" id="ProtNLM"/>
    </source>
</evidence>
<evidence type="ECO:0000259" key="4">
    <source>
        <dbReference type="Pfam" id="PF14478"/>
    </source>
</evidence>
<dbReference type="Pfam" id="PF14478">
    <property type="entry name" value="DUF4430"/>
    <property type="match status" value="1"/>
</dbReference>
<comment type="caution">
    <text evidence="5">The sequence shown here is derived from an EMBL/GenBank/DDBJ whole genome shotgun (WGS) entry which is preliminary data.</text>
</comment>
<keyword evidence="2" id="KW-0732">Signal</keyword>
<gene>
    <name evidence="5" type="ORF">A3F27_01330</name>
</gene>
<evidence type="ECO:0000313" key="6">
    <source>
        <dbReference type="Proteomes" id="UP000176689"/>
    </source>
</evidence>
<dbReference type="SUPFAM" id="SSF48239">
    <property type="entry name" value="Terpenoid cyclases/Protein prenyltransferases"/>
    <property type="match status" value="1"/>
</dbReference>
<sequence length="570" mass="59499">MRMNNMHTRSVSLAITLILALSPLVALADTSVSVAVPNHCTVTDTDGVAHTYSGQYLGICALEAALEAGSISGAEFSNAFPSLGLFVTSIGGTAADPTSQYWALYQNDGFASVGLSQMTVAADDTIMLELHDFSDNYLGTRFTFTASLIASTPSVSASATGASSLTLHDPFDISLALSYLAANQSADGSFDSSLTSDWAAIAFSSGGAGDALKKMQVLFASTTPELLSVTDYERHAMALEALGIDPYAAGGVDYIAPVLQAFDGTQIGNSSLVNDDIFALFPLLHAGYATSDGIIGNTVTFILSKQKDNGSWEESVDLTAAAIQALAGVRSLSGVDAALQKATGYLRAEQNEDGGWGNSFTTSWVLQALQALGDSPYDWTKSVYQTPRYYLATFQERDGGVEPVASDTATRVWATAYAIPATKGKTWNDVLKSFPKPTPAASTTAVAASSLGRSPTGDTLGRNPSVVDEPAGPTGEATPKIDMTLVASSSDDAVPVSSATEPETAIKMETPQATPSITPQLYQEEYGPGMTTEATDSPQSAESGAQTAAATNAPTPWLWSSIVSLFAWLF</sequence>
<dbReference type="Pfam" id="PF13243">
    <property type="entry name" value="SQHop_cyclase_C"/>
    <property type="match status" value="1"/>
</dbReference>
<dbReference type="Gene3D" id="2.170.130.30">
    <property type="match status" value="1"/>
</dbReference>
<evidence type="ECO:0000256" key="1">
    <source>
        <dbReference type="SAM" id="MobiDB-lite"/>
    </source>
</evidence>
<protein>
    <recommendedName>
        <fullName evidence="7">DUF4430 domain-containing protein</fullName>
    </recommendedName>
</protein>
<dbReference type="PANTHER" id="PTHR10559">
    <property type="entry name" value="TRANSCOBALAMIN-1/GASTRIC INTRINSIC FACTOR"/>
    <property type="match status" value="1"/>
</dbReference>
<organism evidence="5 6">
    <name type="scientific">Candidatus Kaiserbacteria bacterium RIFCSPHIGHO2_12_FULL_53_13</name>
    <dbReference type="NCBI Taxonomy" id="1798502"/>
    <lineage>
        <taxon>Bacteria</taxon>
        <taxon>Candidatus Kaiseribacteriota</taxon>
    </lineage>
</organism>
<feature type="signal peptide" evidence="2">
    <location>
        <begin position="1"/>
        <end position="28"/>
    </location>
</feature>
<evidence type="ECO:0000256" key="2">
    <source>
        <dbReference type="SAM" id="SignalP"/>
    </source>
</evidence>
<dbReference type="PANTHER" id="PTHR10559:SF18">
    <property type="entry name" value="TRANSCOBALAMIN II"/>
    <property type="match status" value="1"/>
</dbReference>
<feature type="chain" id="PRO_5009524062" description="DUF4430 domain-containing protein" evidence="2">
    <location>
        <begin position="29"/>
        <end position="570"/>
    </location>
</feature>
<feature type="compositionally biased region" description="Polar residues" evidence="1">
    <location>
        <begin position="511"/>
        <end position="521"/>
    </location>
</feature>
<dbReference type="Proteomes" id="UP000176689">
    <property type="component" value="Unassembled WGS sequence"/>
</dbReference>
<evidence type="ECO:0000313" key="5">
    <source>
        <dbReference type="EMBL" id="OGG69213.1"/>
    </source>
</evidence>
<proteinExistence type="predicted"/>
<feature type="compositionally biased region" description="Low complexity" evidence="1">
    <location>
        <begin position="486"/>
        <end position="499"/>
    </location>
</feature>
<dbReference type="EMBL" id="MFLP01000036">
    <property type="protein sequence ID" value="OGG69213.1"/>
    <property type="molecule type" value="Genomic_DNA"/>
</dbReference>
<feature type="region of interest" description="Disordered" evidence="1">
    <location>
        <begin position="438"/>
        <end position="551"/>
    </location>
</feature>
<feature type="domain" description="Squalene cyclase C-terminal" evidence="3">
    <location>
        <begin position="285"/>
        <end position="361"/>
    </location>
</feature>
<feature type="domain" description="Transcobalamin-like C-terminal" evidence="4">
    <location>
        <begin position="63"/>
        <end position="131"/>
    </location>
</feature>
<feature type="compositionally biased region" description="Low complexity" evidence="1">
    <location>
        <begin position="541"/>
        <end position="551"/>
    </location>
</feature>
<reference evidence="5 6" key="1">
    <citation type="journal article" date="2016" name="Nat. Commun.">
        <title>Thousands of microbial genomes shed light on interconnected biogeochemical processes in an aquifer system.</title>
        <authorList>
            <person name="Anantharaman K."/>
            <person name="Brown C.T."/>
            <person name="Hug L.A."/>
            <person name="Sharon I."/>
            <person name="Castelle C.J."/>
            <person name="Probst A.J."/>
            <person name="Thomas B.C."/>
            <person name="Singh A."/>
            <person name="Wilkins M.J."/>
            <person name="Karaoz U."/>
            <person name="Brodie E.L."/>
            <person name="Williams K.H."/>
            <person name="Hubbard S.S."/>
            <person name="Banfield J.F."/>
        </authorList>
    </citation>
    <scope>NUCLEOTIDE SEQUENCE [LARGE SCALE GENOMIC DNA]</scope>
</reference>
<dbReference type="AlphaFoldDB" id="A0A1F6E689"/>